<dbReference type="InterPro" id="IPR013750">
    <property type="entry name" value="GHMP_kinase_C_dom"/>
</dbReference>
<dbReference type="PANTHER" id="PTHR31814:SF2">
    <property type="entry name" value="PHOSPHOMEVALONATE KINASE"/>
    <property type="match status" value="1"/>
</dbReference>
<keyword evidence="5 9" id="KW-0418">Kinase</keyword>
<dbReference type="Gene3D" id="3.30.70.890">
    <property type="entry name" value="GHMP kinase, C-terminal domain"/>
    <property type="match status" value="1"/>
</dbReference>
<gene>
    <name evidence="9" type="ORF">AB7P39_10350</name>
</gene>
<evidence type="ECO:0000256" key="1">
    <source>
        <dbReference type="ARBA" id="ARBA00005017"/>
    </source>
</evidence>
<accession>A0ABV5ETE9</accession>
<feature type="domain" description="GHMP kinase C-terminal" evidence="8">
    <location>
        <begin position="296"/>
        <end position="351"/>
    </location>
</feature>
<dbReference type="PANTHER" id="PTHR31814">
    <property type="match status" value="1"/>
</dbReference>
<dbReference type="PRINTS" id="PR00959">
    <property type="entry name" value="MEVGALKINASE"/>
</dbReference>
<comment type="caution">
    <text evidence="9">The sequence shown here is derived from an EMBL/GenBank/DDBJ whole genome shotgun (WGS) entry which is preliminary data.</text>
</comment>
<evidence type="ECO:0000256" key="3">
    <source>
        <dbReference type="ARBA" id="ARBA00022679"/>
    </source>
</evidence>
<dbReference type="InterPro" id="IPR035102">
    <property type="entry name" value="Phosphomevalonate_kinase"/>
</dbReference>
<dbReference type="InterPro" id="IPR005917">
    <property type="entry name" value="Pmev_kinase_bact"/>
</dbReference>
<name>A0ABV5ETE9_9MICO</name>
<dbReference type="EC" id="2.7.4.2" evidence="2"/>
<dbReference type="RefSeq" id="WP_378718715.1">
    <property type="nucleotide sequence ID" value="NZ_JBHLHV010000001.1"/>
</dbReference>
<dbReference type="Pfam" id="PF00288">
    <property type="entry name" value="GHMP_kinases_N"/>
    <property type="match status" value="1"/>
</dbReference>
<organism evidence="9 10">
    <name type="scientific">Microbacterium plantarum</name>
    <dbReference type="NCBI Taxonomy" id="1816425"/>
    <lineage>
        <taxon>Bacteria</taxon>
        <taxon>Bacillati</taxon>
        <taxon>Actinomycetota</taxon>
        <taxon>Actinomycetes</taxon>
        <taxon>Micrococcales</taxon>
        <taxon>Microbacteriaceae</taxon>
        <taxon>Microbacterium</taxon>
    </lineage>
</organism>
<keyword evidence="4" id="KW-0547">Nucleotide-binding</keyword>
<dbReference type="Pfam" id="PF08544">
    <property type="entry name" value="GHMP_kinases_C"/>
    <property type="match status" value="1"/>
</dbReference>
<dbReference type="GO" id="GO:0004631">
    <property type="term" value="F:phosphomevalonate kinase activity"/>
    <property type="evidence" value="ECO:0007669"/>
    <property type="project" value="UniProtKB-EC"/>
</dbReference>
<comment type="pathway">
    <text evidence="1">Isoprenoid biosynthesis; isopentenyl diphosphate biosynthesis via mevalonate pathway; isopentenyl diphosphate from (R)-mevalonate: step 2/3.</text>
</comment>
<evidence type="ECO:0000256" key="2">
    <source>
        <dbReference type="ARBA" id="ARBA00012958"/>
    </source>
</evidence>
<evidence type="ECO:0000259" key="8">
    <source>
        <dbReference type="Pfam" id="PF08544"/>
    </source>
</evidence>
<dbReference type="InterPro" id="IPR006204">
    <property type="entry name" value="GHMP_kinase_N_dom"/>
</dbReference>
<dbReference type="InterPro" id="IPR036554">
    <property type="entry name" value="GHMP_kinase_C_sf"/>
</dbReference>
<sequence>MTTADSTRAIVARAPGKLFVAGEYAVVSPGEPSVLIAVDRYLTVSLSESVDAGSIHSPEYSRMPVRWTRGQDGLTLDREHHPYDYVIAAIEVSERLRAERGLRPRFFDLFIESGLDDPSGRKFGLGSSAAVTVATIAAIDRFYGFDLGTRGRYELAMLATIAVAPHASGGDVAASTYGGWIGYRSPDRDRLRAARAEHGVAPVLGSDAWRGTEITRLAPPAGLDLLVGWTGHPASTERLVSGVSRGTDVADGAHTGFLDASRACVEDLWRALAASPPGTTPPRAASDDALALDAIRRNRRLLQALGARTGVTIETDRLRILCDAAEAIGAAAKPSGAGGGDCGIVLAPAGADVAGMLRVWETNDIRHLTIGVHPPEGEHHAG</sequence>
<keyword evidence="6" id="KW-0067">ATP-binding</keyword>
<proteinExistence type="predicted"/>
<evidence type="ECO:0000256" key="5">
    <source>
        <dbReference type="ARBA" id="ARBA00022777"/>
    </source>
</evidence>
<dbReference type="Gene3D" id="3.30.230.10">
    <property type="match status" value="1"/>
</dbReference>
<evidence type="ECO:0000259" key="7">
    <source>
        <dbReference type="Pfam" id="PF00288"/>
    </source>
</evidence>
<dbReference type="SUPFAM" id="SSF55060">
    <property type="entry name" value="GHMP Kinase, C-terminal domain"/>
    <property type="match status" value="1"/>
</dbReference>
<reference evidence="9 10" key="1">
    <citation type="submission" date="2024-08" db="EMBL/GenBank/DDBJ databases">
        <title>Heavy metals resistant antinobacteria isolated from wastewater.</title>
        <authorList>
            <person name="Roman Ponce B."/>
            <person name="Blanco Mercado M.A."/>
            <person name="Avila Aldana I.N."/>
            <person name="Morales Arrieta S."/>
        </authorList>
    </citation>
    <scope>NUCLEOTIDE SEQUENCE [LARGE SCALE GENOMIC DNA]</scope>
    <source>
        <strain evidence="10">sma-1</strain>
    </source>
</reference>
<evidence type="ECO:0000256" key="4">
    <source>
        <dbReference type="ARBA" id="ARBA00022741"/>
    </source>
</evidence>
<dbReference type="InterPro" id="IPR020568">
    <property type="entry name" value="Ribosomal_Su5_D2-typ_SF"/>
</dbReference>
<protein>
    <recommendedName>
        <fullName evidence="2">phosphomevalonate kinase</fullName>
        <ecNumber evidence="2">2.7.4.2</ecNumber>
    </recommendedName>
</protein>
<feature type="domain" description="GHMP kinase N-terminal" evidence="7">
    <location>
        <begin position="86"/>
        <end position="179"/>
    </location>
</feature>
<dbReference type="NCBIfam" id="TIGR01220">
    <property type="entry name" value="Pmev_kin_Gr_pos"/>
    <property type="match status" value="1"/>
</dbReference>
<evidence type="ECO:0000256" key="6">
    <source>
        <dbReference type="ARBA" id="ARBA00022840"/>
    </source>
</evidence>
<evidence type="ECO:0000313" key="10">
    <source>
        <dbReference type="Proteomes" id="UP001589643"/>
    </source>
</evidence>
<keyword evidence="10" id="KW-1185">Reference proteome</keyword>
<dbReference type="Proteomes" id="UP001589643">
    <property type="component" value="Unassembled WGS sequence"/>
</dbReference>
<dbReference type="InterPro" id="IPR014721">
    <property type="entry name" value="Ribsml_uS5_D2-typ_fold_subgr"/>
</dbReference>
<dbReference type="SUPFAM" id="SSF54211">
    <property type="entry name" value="Ribosomal protein S5 domain 2-like"/>
    <property type="match status" value="1"/>
</dbReference>
<keyword evidence="3 9" id="KW-0808">Transferase</keyword>
<dbReference type="EMBL" id="JBHLHV010000001">
    <property type="protein sequence ID" value="MFB8893240.1"/>
    <property type="molecule type" value="Genomic_DNA"/>
</dbReference>
<evidence type="ECO:0000313" key="9">
    <source>
        <dbReference type="EMBL" id="MFB8893240.1"/>
    </source>
</evidence>